<name>A0A0P6XM89_9CHLR</name>
<gene>
    <name evidence="1" type="ORF">SE15_01570</name>
</gene>
<organism evidence="1 2">
    <name type="scientific">Thermanaerothrix daxensis</name>
    <dbReference type="NCBI Taxonomy" id="869279"/>
    <lineage>
        <taxon>Bacteria</taxon>
        <taxon>Bacillati</taxon>
        <taxon>Chloroflexota</taxon>
        <taxon>Anaerolineae</taxon>
        <taxon>Anaerolineales</taxon>
        <taxon>Anaerolineaceae</taxon>
        <taxon>Thermanaerothrix</taxon>
    </lineage>
</organism>
<dbReference type="Pfam" id="PF03745">
    <property type="entry name" value="DUF309"/>
    <property type="match status" value="1"/>
</dbReference>
<evidence type="ECO:0008006" key="3">
    <source>
        <dbReference type="Google" id="ProtNLM"/>
    </source>
</evidence>
<accession>A0A0P6XM89</accession>
<dbReference type="PANTHER" id="PTHR34796:SF1">
    <property type="entry name" value="EXPRESSED PROTEIN"/>
    <property type="match status" value="1"/>
</dbReference>
<reference evidence="1 2" key="1">
    <citation type="submission" date="2015-07" db="EMBL/GenBank/DDBJ databases">
        <title>Whole genome sequence of Thermanaerothrix daxensis DSM 23592.</title>
        <authorList>
            <person name="Hemp J."/>
            <person name="Ward L.M."/>
            <person name="Pace L.A."/>
            <person name="Fischer W.W."/>
        </authorList>
    </citation>
    <scope>NUCLEOTIDE SEQUENCE [LARGE SCALE GENOMIC DNA]</scope>
    <source>
        <strain evidence="1 2">GNS-1</strain>
    </source>
</reference>
<proteinExistence type="predicted"/>
<dbReference type="InterPro" id="IPR005500">
    <property type="entry name" value="DUF309"/>
</dbReference>
<dbReference type="Gene3D" id="1.10.3450.10">
    <property type="entry name" value="TTHA0068-like"/>
    <property type="match status" value="1"/>
</dbReference>
<dbReference type="InterPro" id="IPR023203">
    <property type="entry name" value="TTHA0068_sf"/>
</dbReference>
<keyword evidence="2" id="KW-1185">Reference proteome</keyword>
<dbReference type="Proteomes" id="UP000050544">
    <property type="component" value="Unassembled WGS sequence"/>
</dbReference>
<dbReference type="STRING" id="869279.SE15_01570"/>
<comment type="caution">
    <text evidence="1">The sequence shown here is derived from an EMBL/GenBank/DDBJ whole genome shotgun (WGS) entry which is preliminary data.</text>
</comment>
<protein>
    <recommendedName>
        <fullName evidence="3">DUF309 domain-containing protein</fullName>
    </recommendedName>
</protein>
<dbReference type="PANTHER" id="PTHR34796">
    <property type="entry name" value="EXPRESSED PROTEIN"/>
    <property type="match status" value="1"/>
</dbReference>
<dbReference type="AlphaFoldDB" id="A0A0P6XM89"/>
<evidence type="ECO:0000313" key="1">
    <source>
        <dbReference type="EMBL" id="KPL83927.1"/>
    </source>
</evidence>
<evidence type="ECO:0000313" key="2">
    <source>
        <dbReference type="Proteomes" id="UP000050544"/>
    </source>
</evidence>
<dbReference type="EMBL" id="LGKO01000002">
    <property type="protein sequence ID" value="KPL83927.1"/>
    <property type="molecule type" value="Genomic_DNA"/>
</dbReference>
<dbReference type="SUPFAM" id="SSF140663">
    <property type="entry name" value="TTHA0068-like"/>
    <property type="match status" value="1"/>
</dbReference>
<sequence>MCFDFSSFSLPSEPDPCRGDMHPQARLGLDYFDAGQYFEAHEALETAWRETPGPQRALYQGILQVGVAYYHILNGNFPGALKMLARAQENLEPFSGPCLGIDVPQLREDARRVEQLVRALGETRLHEFNRAWLKPIPYHSRS</sequence>